<proteinExistence type="predicted"/>
<dbReference type="PaxDb" id="411902-CLOBOL_07149"/>
<dbReference type="EMBL" id="ABCC02000075">
    <property type="protein sequence ID" value="EDP12587.1"/>
    <property type="molecule type" value="Genomic_DNA"/>
</dbReference>
<reference evidence="1 2" key="1">
    <citation type="submission" date="2007-08" db="EMBL/GenBank/DDBJ databases">
        <authorList>
            <person name="Fulton L."/>
            <person name="Clifton S."/>
            <person name="Fulton B."/>
            <person name="Xu J."/>
            <person name="Minx P."/>
            <person name="Pepin K.H."/>
            <person name="Johnson M."/>
            <person name="Thiruvilangam P."/>
            <person name="Bhonagiri V."/>
            <person name="Nash W.E."/>
            <person name="Mardis E.R."/>
            <person name="Wilson R.K."/>
        </authorList>
    </citation>
    <scope>NUCLEOTIDE SEQUENCE [LARGE SCALE GENOMIC DNA]</scope>
    <source>
        <strain evidence="2">ATCC BAA-613 / DSM 15670 / CCUG 46953 / JCM 12243 / WAL 16351</strain>
    </source>
</reference>
<protein>
    <submittedName>
        <fullName evidence="1">Uncharacterized protein</fullName>
    </submittedName>
</protein>
<comment type="caution">
    <text evidence="1">The sequence shown here is derived from an EMBL/GenBank/DDBJ whole genome shotgun (WGS) entry which is preliminary data.</text>
</comment>
<dbReference type="AlphaFoldDB" id="A8S5B0"/>
<gene>
    <name evidence="1" type="ORF">CLOBOL_07149</name>
</gene>
<accession>A8S5B0</accession>
<dbReference type="HOGENOM" id="CLU_3214396_0_0_9"/>
<organism evidence="1 2">
    <name type="scientific">Enterocloster bolteae (strain ATCC BAA-613 / DSM 15670 / CCUG 46953 / JCM 12243 / WAL 16351)</name>
    <name type="common">Clostridium bolteae</name>
    <dbReference type="NCBI Taxonomy" id="411902"/>
    <lineage>
        <taxon>Bacteria</taxon>
        <taxon>Bacillati</taxon>
        <taxon>Bacillota</taxon>
        <taxon>Clostridia</taxon>
        <taxon>Lachnospirales</taxon>
        <taxon>Lachnospiraceae</taxon>
        <taxon>Enterocloster</taxon>
    </lineage>
</organism>
<reference evidence="1 2" key="2">
    <citation type="submission" date="2007-09" db="EMBL/GenBank/DDBJ databases">
        <title>Draft genome sequence of Clostridium bolteae (ATCC BAA-613).</title>
        <authorList>
            <person name="Sudarsanam P."/>
            <person name="Ley R."/>
            <person name="Guruge J."/>
            <person name="Turnbaugh P.J."/>
            <person name="Mahowald M."/>
            <person name="Liep D."/>
            <person name="Gordon J."/>
        </authorList>
    </citation>
    <scope>NUCLEOTIDE SEQUENCE [LARGE SCALE GENOMIC DNA]</scope>
    <source>
        <strain evidence="2">ATCC BAA-613 / DSM 15670 / CCUG 46953 / JCM 12243 / WAL 16351</strain>
    </source>
</reference>
<dbReference type="Proteomes" id="UP000005396">
    <property type="component" value="Unassembled WGS sequence"/>
</dbReference>
<evidence type="ECO:0000313" key="2">
    <source>
        <dbReference type="Proteomes" id="UP000005396"/>
    </source>
</evidence>
<evidence type="ECO:0000313" key="1">
    <source>
        <dbReference type="EMBL" id="EDP12587.1"/>
    </source>
</evidence>
<sequence length="44" mass="4860">MKAAIIHKEKYEGIQSAHRMNQSGGKNRLEQEAGEAAFLQGMSL</sequence>
<name>A8S5B0_ENTBW</name>